<evidence type="ECO:0000256" key="2">
    <source>
        <dbReference type="SAM" id="Phobius"/>
    </source>
</evidence>
<feature type="compositionally biased region" description="Polar residues" evidence="1">
    <location>
        <begin position="255"/>
        <end position="267"/>
    </location>
</feature>
<dbReference type="Proteomes" id="UP000605846">
    <property type="component" value="Unassembled WGS sequence"/>
</dbReference>
<reference evidence="4" key="1">
    <citation type="submission" date="2020-01" db="EMBL/GenBank/DDBJ databases">
        <title>Genome Sequencing of Three Apophysomyces-Like Fungal Strains Confirms a Novel Fungal Genus in the Mucoromycota with divergent Burkholderia-like Endosymbiotic Bacteria.</title>
        <authorList>
            <person name="Stajich J.E."/>
            <person name="Macias A.M."/>
            <person name="Carter-House D."/>
            <person name="Lovett B."/>
            <person name="Kasson L.R."/>
            <person name="Berry K."/>
            <person name="Grigoriev I."/>
            <person name="Chang Y."/>
            <person name="Spatafora J."/>
            <person name="Kasson M.T."/>
        </authorList>
    </citation>
    <scope>NUCLEOTIDE SEQUENCE</scope>
    <source>
        <strain evidence="4">NRRL A-21654</strain>
    </source>
</reference>
<feature type="region of interest" description="Disordered" evidence="1">
    <location>
        <begin position="248"/>
        <end position="275"/>
    </location>
</feature>
<dbReference type="EMBL" id="JABAYA010000024">
    <property type="protein sequence ID" value="KAF7729575.1"/>
    <property type="molecule type" value="Genomic_DNA"/>
</dbReference>
<dbReference type="PANTHER" id="PTHR37471">
    <property type="entry name" value="UNNAMED PRODUCT"/>
    <property type="match status" value="1"/>
</dbReference>
<feature type="transmembrane region" description="Helical" evidence="2">
    <location>
        <begin position="7"/>
        <end position="28"/>
    </location>
</feature>
<dbReference type="Gene3D" id="3.40.50.1820">
    <property type="entry name" value="alpha/beta hydrolase"/>
    <property type="match status" value="1"/>
</dbReference>
<feature type="domain" description="AB hydrolase-1" evidence="3">
    <location>
        <begin position="295"/>
        <end position="404"/>
    </location>
</feature>
<protein>
    <recommendedName>
        <fullName evidence="3">AB hydrolase-1 domain-containing protein</fullName>
    </recommendedName>
</protein>
<dbReference type="PANTHER" id="PTHR37471:SF1">
    <property type="entry name" value="AB HYDROLASE-1 DOMAIN-CONTAINING PROTEIN"/>
    <property type="match status" value="1"/>
</dbReference>
<evidence type="ECO:0000313" key="4">
    <source>
        <dbReference type="EMBL" id="KAF7729575.1"/>
    </source>
</evidence>
<dbReference type="InterPro" id="IPR000073">
    <property type="entry name" value="AB_hydrolase_1"/>
</dbReference>
<proteinExistence type="predicted"/>
<feature type="transmembrane region" description="Helical" evidence="2">
    <location>
        <begin position="40"/>
        <end position="68"/>
    </location>
</feature>
<gene>
    <name evidence="4" type="ORF">EC973_004250</name>
</gene>
<dbReference type="AlphaFoldDB" id="A0A8H7BXI8"/>
<keyword evidence="5" id="KW-1185">Reference proteome</keyword>
<evidence type="ECO:0000256" key="1">
    <source>
        <dbReference type="SAM" id="MobiDB-lite"/>
    </source>
</evidence>
<feature type="transmembrane region" description="Helical" evidence="2">
    <location>
        <begin position="196"/>
        <end position="218"/>
    </location>
</feature>
<keyword evidence="2" id="KW-0472">Membrane</keyword>
<dbReference type="InterPro" id="IPR029058">
    <property type="entry name" value="AB_hydrolase_fold"/>
</dbReference>
<accession>A0A8H7BXI8</accession>
<sequence length="546" mass="63385">MWIPDTSAARALVLSVIVLLSAVTLLLTKQEAPLPALLSALAHTLILLVSILIHVWLALEVAFWIYFLMARQRLQKERYPSKTLSSKERIDIFWNCLHTITDIKTWAVGWYYDAETKEHPTFDEIRRENVALWFAWAFWHDHLDRVERIPKYKAELDWMITTTEKHFKVIFPKGYNQRLQCIRLNLDPVQAVHRPLIFYVVIYLCTVMFNALFLEAIWEFKQCQSLPGVLWGGFLSWIDRWRGHHHYHHHHPPNGKNSQVQHSVATENDNHRDKGEGHHSVVYWYRPVPDSTKTPLVFIHGIGAGPLCYGEFIHRLAHLDRPMFCVELPYVSMHMVEMVPTAEETVQSIKTMLQTHGHEQAIVVAHSLGTAVTSWLMSMAPECIAGTVMIDPICFLLHYHHVGFNFVHRIPKRPLEYILYYCASRELHISHYISRHFQWFQTIFFVHPTSTSQPPCLPTVVEPNSPLSNAAIFLSERDGIVDSLVVATYLKERGVNAKIMPGMEHAEFLVNWKWRKHILEQVEYIGKQADDRSSVLKSHTHTLSNL</sequence>
<dbReference type="SUPFAM" id="SSF53474">
    <property type="entry name" value="alpha/beta-Hydrolases"/>
    <property type="match status" value="1"/>
</dbReference>
<evidence type="ECO:0000259" key="3">
    <source>
        <dbReference type="Pfam" id="PF00561"/>
    </source>
</evidence>
<dbReference type="OrthoDB" id="6431331at2759"/>
<dbReference type="Pfam" id="PF00561">
    <property type="entry name" value="Abhydrolase_1"/>
    <property type="match status" value="1"/>
</dbReference>
<organism evidence="4 5">
    <name type="scientific">Apophysomyces ossiformis</name>
    <dbReference type="NCBI Taxonomy" id="679940"/>
    <lineage>
        <taxon>Eukaryota</taxon>
        <taxon>Fungi</taxon>
        <taxon>Fungi incertae sedis</taxon>
        <taxon>Mucoromycota</taxon>
        <taxon>Mucoromycotina</taxon>
        <taxon>Mucoromycetes</taxon>
        <taxon>Mucorales</taxon>
        <taxon>Mucorineae</taxon>
        <taxon>Mucoraceae</taxon>
        <taxon>Apophysomyces</taxon>
    </lineage>
</organism>
<evidence type="ECO:0000313" key="5">
    <source>
        <dbReference type="Proteomes" id="UP000605846"/>
    </source>
</evidence>
<name>A0A8H7BXI8_9FUNG</name>
<keyword evidence="2" id="KW-0812">Transmembrane</keyword>
<keyword evidence="2" id="KW-1133">Transmembrane helix</keyword>
<comment type="caution">
    <text evidence="4">The sequence shown here is derived from an EMBL/GenBank/DDBJ whole genome shotgun (WGS) entry which is preliminary data.</text>
</comment>